<evidence type="ECO:0000259" key="13">
    <source>
        <dbReference type="PROSITE" id="PS50071"/>
    </source>
</evidence>
<dbReference type="GO" id="GO:0000981">
    <property type="term" value="F:DNA-binding transcription factor activity, RNA polymerase II-specific"/>
    <property type="evidence" value="ECO:0007669"/>
    <property type="project" value="InterPro"/>
</dbReference>
<dbReference type="InterPro" id="IPR009057">
    <property type="entry name" value="Homeodomain-like_sf"/>
</dbReference>
<feature type="DNA-binding region" description="Homeobox" evidence="9">
    <location>
        <begin position="3"/>
        <end position="29"/>
    </location>
</feature>
<evidence type="ECO:0000256" key="10">
    <source>
        <dbReference type="RuleBase" id="RU000682"/>
    </source>
</evidence>
<keyword evidence="5 9" id="KW-0238">DNA-binding</keyword>
<evidence type="ECO:0000256" key="8">
    <source>
        <dbReference type="ARBA" id="ARBA00023242"/>
    </source>
</evidence>
<evidence type="ECO:0000256" key="12">
    <source>
        <dbReference type="SAM" id="MobiDB-lite"/>
    </source>
</evidence>
<evidence type="ECO:0000259" key="14">
    <source>
        <dbReference type="PROSITE" id="PS50848"/>
    </source>
</evidence>
<dbReference type="EMBL" id="CP144747">
    <property type="protein sequence ID" value="WVZ65627.1"/>
    <property type="molecule type" value="Genomic_DNA"/>
</dbReference>
<dbReference type="Gene3D" id="1.10.10.60">
    <property type="entry name" value="Homeodomain-like"/>
    <property type="match status" value="1"/>
</dbReference>
<reference evidence="15 16" key="1">
    <citation type="submission" date="2024-02" db="EMBL/GenBank/DDBJ databases">
        <title>High-quality chromosome-scale genome assembly of Pensacola bahiagrass (Paspalum notatum Flugge var. saurae).</title>
        <authorList>
            <person name="Vega J.M."/>
            <person name="Podio M."/>
            <person name="Orjuela J."/>
            <person name="Siena L.A."/>
            <person name="Pessino S.C."/>
            <person name="Combes M.C."/>
            <person name="Mariac C."/>
            <person name="Albertini E."/>
            <person name="Pupilli F."/>
            <person name="Ortiz J.P.A."/>
            <person name="Leblanc O."/>
        </authorList>
    </citation>
    <scope>NUCLEOTIDE SEQUENCE [LARGE SCALE GENOMIC DNA]</scope>
    <source>
        <strain evidence="15">R1</strain>
        <tissue evidence="15">Leaf</tissue>
    </source>
</reference>
<feature type="coiled-coil region" evidence="11">
    <location>
        <begin position="22"/>
        <end position="57"/>
    </location>
</feature>
<dbReference type="PROSITE" id="PS50848">
    <property type="entry name" value="START"/>
    <property type="match status" value="1"/>
</dbReference>
<comment type="similarity">
    <text evidence="2">Belongs to the HD-ZIP homeobox family. Class IV subfamily.</text>
</comment>
<dbReference type="GO" id="GO:0005634">
    <property type="term" value="C:nucleus"/>
    <property type="evidence" value="ECO:0007669"/>
    <property type="project" value="UniProtKB-SubCell"/>
</dbReference>
<sequence>MELSKRLNLESRQVKFWFQNRRTQMKTQIERHENALLRQENDKLRAENMTIREAMRNPMCANCGGAAVLGEVSLEEQHLRIENARLKDELDRVCALAGKFLGRPISSGGSALSLQGCSGLELGVGTNGGFGLGPLGGASSALQPLPDLMGAGLPGPVGSAAMRLPAGIGAALDGAAMHGAADGVDRAVLLELGLAAMEELMKVAQMDEPLWLPSPDGSGFETLNLDEYHRSFARVFGPSPAGYVSEATREAGIAITSSVDLVDSLMDAGRWSEMFPCIVARASTTDIISSGMGGTRSGSIQLMHAELQVLSPLVPIREVLFLRFCKQHAEGLWAVVDVSVDAILRPDGGGSLSHHNGGAAGYMGCRLLPTGCIVHDMNNGYSKVTWVVHAEYDEAAVHQLYRPLLRSGQALGARRWLASLQRQCEYLAILCSNSLPARDHAAITPVGRRSMLKLAQRMTDNFCAGVCASAAQKWRRLDEWRGGEGGGGAGNGGAAGEGEEKVRMMARQSVGAPGEPPGVVLSATTSVRLPATLPQRVFDYLRDEQRRGEWDILANGEAMQEMDHIAKGQHHGNAVSLLRPNATSGNQNNMLILQETCTDSSGSLLVYAPVDVQSMHVVMNGGDSAYVSLLPSGFAILPDGHNQPTNPAQGSPSGQSTSTSGSSSTGSLVTVAFQILVNNLPTAKLTMESVETVSNLLSCTIQKIKSALQVSIVTP</sequence>
<evidence type="ECO:0000256" key="3">
    <source>
        <dbReference type="ARBA" id="ARBA00023015"/>
    </source>
</evidence>
<evidence type="ECO:0000256" key="9">
    <source>
        <dbReference type="PROSITE-ProRule" id="PRU00108"/>
    </source>
</evidence>
<dbReference type="SUPFAM" id="SSF46689">
    <property type="entry name" value="Homeodomain-like"/>
    <property type="match status" value="1"/>
</dbReference>
<keyword evidence="6 9" id="KW-0371">Homeobox</keyword>
<organism evidence="15 16">
    <name type="scientific">Paspalum notatum var. saurae</name>
    <dbReference type="NCBI Taxonomy" id="547442"/>
    <lineage>
        <taxon>Eukaryota</taxon>
        <taxon>Viridiplantae</taxon>
        <taxon>Streptophyta</taxon>
        <taxon>Embryophyta</taxon>
        <taxon>Tracheophyta</taxon>
        <taxon>Spermatophyta</taxon>
        <taxon>Magnoliopsida</taxon>
        <taxon>Liliopsida</taxon>
        <taxon>Poales</taxon>
        <taxon>Poaceae</taxon>
        <taxon>PACMAD clade</taxon>
        <taxon>Panicoideae</taxon>
        <taxon>Andropogonodae</taxon>
        <taxon>Paspaleae</taxon>
        <taxon>Paspalinae</taxon>
        <taxon>Paspalum</taxon>
    </lineage>
</organism>
<dbReference type="InterPro" id="IPR057993">
    <property type="entry name" value="HD-Zip_IV_C"/>
</dbReference>
<dbReference type="Pfam" id="PF25797">
    <property type="entry name" value="PDF2_C"/>
    <property type="match status" value="2"/>
</dbReference>
<dbReference type="SUPFAM" id="SSF55961">
    <property type="entry name" value="Bet v1-like"/>
    <property type="match status" value="2"/>
</dbReference>
<dbReference type="PANTHER" id="PTHR45654:SF111">
    <property type="entry name" value="HOMEOBOX-LEUCINE ZIPPER PROTEIN ROC6"/>
    <property type="match status" value="1"/>
</dbReference>
<dbReference type="GO" id="GO:0008289">
    <property type="term" value="F:lipid binding"/>
    <property type="evidence" value="ECO:0007669"/>
    <property type="project" value="InterPro"/>
</dbReference>
<dbReference type="InterPro" id="IPR042160">
    <property type="entry name" value="HD-Zip_IV"/>
</dbReference>
<evidence type="ECO:0000256" key="11">
    <source>
        <dbReference type="SAM" id="Coils"/>
    </source>
</evidence>
<dbReference type="AlphaFoldDB" id="A0AAQ3T5G5"/>
<name>A0AAQ3T5G5_PASNO</name>
<evidence type="ECO:0000256" key="2">
    <source>
        <dbReference type="ARBA" id="ARBA00006789"/>
    </source>
</evidence>
<keyword evidence="7" id="KW-0804">Transcription</keyword>
<dbReference type="InterPro" id="IPR002913">
    <property type="entry name" value="START_lipid-bd_dom"/>
</dbReference>
<evidence type="ECO:0000313" key="15">
    <source>
        <dbReference type="EMBL" id="WVZ65627.1"/>
    </source>
</evidence>
<feature type="region of interest" description="Disordered" evidence="12">
    <location>
        <begin position="638"/>
        <end position="663"/>
    </location>
</feature>
<keyword evidence="4 11" id="KW-0175">Coiled coil</keyword>
<keyword evidence="8 9" id="KW-0539">Nucleus</keyword>
<feature type="compositionally biased region" description="Low complexity" evidence="12">
    <location>
        <begin position="649"/>
        <end position="663"/>
    </location>
</feature>
<dbReference type="CDD" id="cd08875">
    <property type="entry name" value="START_ArGLABRA2_like"/>
    <property type="match status" value="1"/>
</dbReference>
<gene>
    <name evidence="15" type="ORF">U9M48_014957</name>
</gene>
<evidence type="ECO:0000256" key="5">
    <source>
        <dbReference type="ARBA" id="ARBA00023125"/>
    </source>
</evidence>
<keyword evidence="16" id="KW-1185">Reference proteome</keyword>
<feature type="domain" description="START" evidence="14">
    <location>
        <begin position="182"/>
        <end position="429"/>
    </location>
</feature>
<evidence type="ECO:0000256" key="7">
    <source>
        <dbReference type="ARBA" id="ARBA00023163"/>
    </source>
</evidence>
<dbReference type="Proteomes" id="UP001341281">
    <property type="component" value="Chromosome 03"/>
</dbReference>
<protein>
    <submittedName>
        <fullName evidence="15">Uncharacterized protein</fullName>
    </submittedName>
</protein>
<accession>A0AAQ3T5G5</accession>
<evidence type="ECO:0000256" key="6">
    <source>
        <dbReference type="ARBA" id="ARBA00023155"/>
    </source>
</evidence>
<keyword evidence="3" id="KW-0805">Transcription regulation</keyword>
<comment type="subcellular location">
    <subcellularLocation>
        <location evidence="1 9 10">Nucleus</location>
    </subcellularLocation>
</comment>
<dbReference type="Pfam" id="PF00046">
    <property type="entry name" value="Homeodomain"/>
    <property type="match status" value="1"/>
</dbReference>
<dbReference type="InterPro" id="IPR001356">
    <property type="entry name" value="HD"/>
</dbReference>
<feature type="domain" description="Homeobox" evidence="13">
    <location>
        <begin position="1"/>
        <end position="28"/>
    </location>
</feature>
<proteinExistence type="inferred from homology"/>
<evidence type="ECO:0000256" key="4">
    <source>
        <dbReference type="ARBA" id="ARBA00023054"/>
    </source>
</evidence>
<dbReference type="InterPro" id="IPR017970">
    <property type="entry name" value="Homeobox_CS"/>
</dbReference>
<dbReference type="CDD" id="cd00086">
    <property type="entry name" value="homeodomain"/>
    <property type="match status" value="1"/>
</dbReference>
<dbReference type="Pfam" id="PF01852">
    <property type="entry name" value="START"/>
    <property type="match status" value="1"/>
</dbReference>
<dbReference type="PROSITE" id="PS00027">
    <property type="entry name" value="HOMEOBOX_1"/>
    <property type="match status" value="1"/>
</dbReference>
<evidence type="ECO:0000256" key="1">
    <source>
        <dbReference type="ARBA" id="ARBA00004123"/>
    </source>
</evidence>
<dbReference type="SMART" id="SM00234">
    <property type="entry name" value="START"/>
    <property type="match status" value="1"/>
</dbReference>
<dbReference type="PROSITE" id="PS50071">
    <property type="entry name" value="HOMEOBOX_2"/>
    <property type="match status" value="1"/>
</dbReference>
<dbReference type="GO" id="GO:0003677">
    <property type="term" value="F:DNA binding"/>
    <property type="evidence" value="ECO:0007669"/>
    <property type="project" value="UniProtKB-UniRule"/>
</dbReference>
<dbReference type="PANTHER" id="PTHR45654">
    <property type="entry name" value="HOMEOBOX-LEUCINE ZIPPER PROTEIN MERISTEM L1"/>
    <property type="match status" value="1"/>
</dbReference>
<evidence type="ECO:0000313" key="16">
    <source>
        <dbReference type="Proteomes" id="UP001341281"/>
    </source>
</evidence>